<organism evidence="2 4">
    <name type="scientific">Ceratodon purpureus</name>
    <name type="common">Fire moss</name>
    <name type="synonym">Dicranum purpureum</name>
    <dbReference type="NCBI Taxonomy" id="3225"/>
    <lineage>
        <taxon>Eukaryota</taxon>
        <taxon>Viridiplantae</taxon>
        <taxon>Streptophyta</taxon>
        <taxon>Embryophyta</taxon>
        <taxon>Bryophyta</taxon>
        <taxon>Bryophytina</taxon>
        <taxon>Bryopsida</taxon>
        <taxon>Dicranidae</taxon>
        <taxon>Pseudoditrichales</taxon>
        <taxon>Ditrichaceae</taxon>
        <taxon>Ceratodon</taxon>
    </lineage>
</organism>
<evidence type="ECO:0000256" key="1">
    <source>
        <dbReference type="SAM" id="MobiDB-lite"/>
    </source>
</evidence>
<keyword evidence="4" id="KW-1185">Reference proteome</keyword>
<proteinExistence type="predicted"/>
<name>A0A8T0GVB2_CERPU</name>
<dbReference type="EMBL" id="CM026430">
    <property type="protein sequence ID" value="KAG0562084.1"/>
    <property type="molecule type" value="Genomic_DNA"/>
</dbReference>
<evidence type="ECO:0000313" key="3">
    <source>
        <dbReference type="EMBL" id="KAG0562090.1"/>
    </source>
</evidence>
<accession>A0A8T0GVB2</accession>
<protein>
    <submittedName>
        <fullName evidence="2">Uncharacterized protein</fullName>
    </submittedName>
</protein>
<feature type="region of interest" description="Disordered" evidence="1">
    <location>
        <begin position="1"/>
        <end position="54"/>
    </location>
</feature>
<feature type="region of interest" description="Disordered" evidence="1">
    <location>
        <begin position="102"/>
        <end position="130"/>
    </location>
</feature>
<dbReference type="Proteomes" id="UP000822688">
    <property type="component" value="Chromosome 9"/>
</dbReference>
<dbReference type="EMBL" id="CM026430">
    <property type="protein sequence ID" value="KAG0562090.1"/>
    <property type="molecule type" value="Genomic_DNA"/>
</dbReference>
<reference evidence="2" key="1">
    <citation type="submission" date="2020-06" db="EMBL/GenBank/DDBJ databases">
        <title>WGS assembly of Ceratodon purpureus strain R40.</title>
        <authorList>
            <person name="Carey S.B."/>
            <person name="Jenkins J."/>
            <person name="Shu S."/>
            <person name="Lovell J.T."/>
            <person name="Sreedasyam A."/>
            <person name="Maumus F."/>
            <person name="Tiley G.P."/>
            <person name="Fernandez-Pozo N."/>
            <person name="Barry K."/>
            <person name="Chen C."/>
            <person name="Wang M."/>
            <person name="Lipzen A."/>
            <person name="Daum C."/>
            <person name="Saski C.A."/>
            <person name="Payton A.C."/>
            <person name="Mcbreen J.C."/>
            <person name="Conrad R.E."/>
            <person name="Kollar L.M."/>
            <person name="Olsson S."/>
            <person name="Huttunen S."/>
            <person name="Landis J.B."/>
            <person name="Wickett N.J."/>
            <person name="Johnson M.G."/>
            <person name="Rensing S.A."/>
            <person name="Grimwood J."/>
            <person name="Schmutz J."/>
            <person name="Mcdaniel S.F."/>
        </authorList>
    </citation>
    <scope>NUCLEOTIDE SEQUENCE</scope>
    <source>
        <strain evidence="2">R40</strain>
    </source>
</reference>
<feature type="compositionally biased region" description="Low complexity" evidence="1">
    <location>
        <begin position="30"/>
        <end position="54"/>
    </location>
</feature>
<evidence type="ECO:0000313" key="2">
    <source>
        <dbReference type="EMBL" id="KAG0562084.1"/>
    </source>
</evidence>
<gene>
    <name evidence="2" type="ORF">KC19_9G117000</name>
    <name evidence="3" type="ORF">KC19_9G117400</name>
</gene>
<evidence type="ECO:0000313" key="4">
    <source>
        <dbReference type="Proteomes" id="UP000822688"/>
    </source>
</evidence>
<feature type="compositionally biased region" description="Polar residues" evidence="1">
    <location>
        <begin position="102"/>
        <end position="118"/>
    </location>
</feature>
<dbReference type="AlphaFoldDB" id="A0A8T0GVB2"/>
<sequence>MGVDTRNSRNSFSRHHHYSQPPSTCYIPLSSTHPKTQTQSTPPKTHSTHPPSLPISTISITSHITHITLHNLNLLPPIHLITKLPPLPLNPPSQCMITTMSNLPTPSPQLQRSTATKTRTLHPKPLQSLH</sequence>
<comment type="caution">
    <text evidence="2">The sequence shown here is derived from an EMBL/GenBank/DDBJ whole genome shotgun (WGS) entry which is preliminary data.</text>
</comment>